<evidence type="ECO:0000313" key="4">
    <source>
        <dbReference type="EMBL" id="KAG7389455.1"/>
    </source>
</evidence>
<dbReference type="GO" id="GO:0005802">
    <property type="term" value="C:trans-Golgi network"/>
    <property type="evidence" value="ECO:0007669"/>
    <property type="project" value="TreeGrafter"/>
</dbReference>
<comment type="caution">
    <text evidence="4">The sequence shown here is derived from an EMBL/GenBank/DDBJ whole genome shotgun (WGS) entry which is preliminary data.</text>
</comment>
<dbReference type="InterPro" id="IPR041970">
    <property type="entry name" value="Rup1_UBA"/>
</dbReference>
<dbReference type="SMART" id="SM00233">
    <property type="entry name" value="PH"/>
    <property type="match status" value="1"/>
</dbReference>
<dbReference type="InterPro" id="IPR001849">
    <property type="entry name" value="PH_domain"/>
</dbReference>
<dbReference type="CDD" id="cd00821">
    <property type="entry name" value="PH"/>
    <property type="match status" value="1"/>
</dbReference>
<dbReference type="GO" id="GO:0055037">
    <property type="term" value="C:recycling endosome"/>
    <property type="evidence" value="ECO:0007669"/>
    <property type="project" value="TreeGrafter"/>
</dbReference>
<dbReference type="Proteomes" id="UP000694044">
    <property type="component" value="Unassembled WGS sequence"/>
</dbReference>
<dbReference type="GO" id="GO:0001881">
    <property type="term" value="P:receptor recycling"/>
    <property type="evidence" value="ECO:0007669"/>
    <property type="project" value="TreeGrafter"/>
</dbReference>
<evidence type="ECO:0000259" key="3">
    <source>
        <dbReference type="PROSITE" id="PS50030"/>
    </source>
</evidence>
<dbReference type="GO" id="GO:0005769">
    <property type="term" value="C:early endosome"/>
    <property type="evidence" value="ECO:0007669"/>
    <property type="project" value="TreeGrafter"/>
</dbReference>
<evidence type="ECO:0000313" key="5">
    <source>
        <dbReference type="Proteomes" id="UP000694044"/>
    </source>
</evidence>
<reference evidence="4" key="1">
    <citation type="submission" date="2021-02" db="EMBL/GenBank/DDBJ databases">
        <authorList>
            <person name="Palmer J.M."/>
        </authorList>
    </citation>
    <scope>NUCLEOTIDE SEQUENCE</scope>
    <source>
        <strain evidence="4">SCRP734</strain>
    </source>
</reference>
<name>A0A8T1W7X8_9STRA</name>
<dbReference type="GO" id="GO:0005829">
    <property type="term" value="C:cytosol"/>
    <property type="evidence" value="ECO:0007669"/>
    <property type="project" value="GOC"/>
</dbReference>
<dbReference type="GO" id="GO:0042147">
    <property type="term" value="P:retrograde transport, endosome to Golgi"/>
    <property type="evidence" value="ECO:0007669"/>
    <property type="project" value="TreeGrafter"/>
</dbReference>
<dbReference type="PROSITE" id="PS50030">
    <property type="entry name" value="UBA"/>
    <property type="match status" value="1"/>
</dbReference>
<dbReference type="InterPro" id="IPR015940">
    <property type="entry name" value="UBA"/>
</dbReference>
<dbReference type="EMBL" id="JAGDFM010000044">
    <property type="protein sequence ID" value="KAG7389455.1"/>
    <property type="molecule type" value="Genomic_DNA"/>
</dbReference>
<dbReference type="Pfam" id="PF00627">
    <property type="entry name" value="UBA"/>
    <property type="match status" value="1"/>
</dbReference>
<gene>
    <name evidence="4" type="primary">USP53_4</name>
    <name evidence="4" type="ORF">PHYPSEUDO_010340</name>
</gene>
<feature type="domain" description="UBA" evidence="3">
    <location>
        <begin position="395"/>
        <end position="435"/>
    </location>
</feature>
<proteinExistence type="predicted"/>
<organism evidence="4 5">
    <name type="scientific">Phytophthora pseudosyringae</name>
    <dbReference type="NCBI Taxonomy" id="221518"/>
    <lineage>
        <taxon>Eukaryota</taxon>
        <taxon>Sar</taxon>
        <taxon>Stramenopiles</taxon>
        <taxon>Oomycota</taxon>
        <taxon>Peronosporomycetes</taxon>
        <taxon>Peronosporales</taxon>
        <taxon>Peronosporaceae</taxon>
        <taxon>Phytophthora</taxon>
    </lineage>
</organism>
<dbReference type="SMART" id="SM00165">
    <property type="entry name" value="UBA"/>
    <property type="match status" value="1"/>
</dbReference>
<dbReference type="PANTHER" id="PTHR22902:SF27">
    <property type="entry name" value="PLECKSTRIN HOMOLOGY DOMAIN-CONTAINING FAMILY A MEMBER 3"/>
    <property type="match status" value="1"/>
</dbReference>
<dbReference type="PANTHER" id="PTHR22902">
    <property type="entry name" value="SESQUIPEDALIAN"/>
    <property type="match status" value="1"/>
</dbReference>
<dbReference type="CDD" id="cd14307">
    <property type="entry name" value="UBA_RUP1p"/>
    <property type="match status" value="1"/>
</dbReference>
<sequence length="437" mass="49381">MYYFEIHFSSHDVYPADSAVSASGSSSSGVLLLGKLMRRDRIFFTRKWHDFVLERTRLQYFTTKGYRKGDIPLSPSTRIAIRMLSEPKPFGFLLTITDTKLTLAAATKRERDQWIDVFRGVFQAHVEQGAIETALENAGPEESRTSTSRIPETIVAQFRNLASMCEQMEETREMCEDVLARLEERQRWIEGEDAISGQVVRDFASAHARFRSFLMKYEQRAAFERLVSTRTIVGLLRDFHGEDNAELHSVDEEQATLSSGRGIHTVTELETNPDIELEELNLRDSITQNITPVSAAIAMCPRTISMNSPLGEDEYDVRFGEALLLGMYLEKIDNELCVTSFPRGAKGGVFGAEKCGQIGLFDTILQANGHPLQHYQVDRALKMIKAQTRPLVIRFRKSKRVQQLLDMGFSRELAVEALQKKNGDVQAAANYCFEATG</sequence>
<protein>
    <submittedName>
        <fullName evidence="4">UBA/TS-N domain</fullName>
    </submittedName>
</protein>
<evidence type="ECO:0000256" key="1">
    <source>
        <dbReference type="ARBA" id="ARBA00022553"/>
    </source>
</evidence>
<keyword evidence="5" id="KW-1185">Reference proteome</keyword>
<dbReference type="AlphaFoldDB" id="A0A8T1W7X8"/>
<dbReference type="PROSITE" id="PS50003">
    <property type="entry name" value="PH_DOMAIN"/>
    <property type="match status" value="1"/>
</dbReference>
<feature type="domain" description="PH" evidence="2">
    <location>
        <begin position="29"/>
        <end position="123"/>
    </location>
</feature>
<dbReference type="GO" id="GO:0007032">
    <property type="term" value="P:endosome organization"/>
    <property type="evidence" value="ECO:0007669"/>
    <property type="project" value="TreeGrafter"/>
</dbReference>
<dbReference type="InterPro" id="IPR045188">
    <property type="entry name" value="Boi1/Boi2-like"/>
</dbReference>
<dbReference type="OrthoDB" id="205782at2759"/>
<evidence type="ECO:0000259" key="2">
    <source>
        <dbReference type="PROSITE" id="PS50003"/>
    </source>
</evidence>
<accession>A0A8T1W7X8</accession>
<keyword evidence="1" id="KW-0597">Phosphoprotein</keyword>